<feature type="domain" description="FtsX extracellular" evidence="14">
    <location>
        <begin position="109"/>
        <end position="202"/>
    </location>
</feature>
<feature type="transmembrane region" description="Helical" evidence="12">
    <location>
        <begin position="218"/>
        <end position="243"/>
    </location>
</feature>
<dbReference type="NCBIfam" id="TIGR00439">
    <property type="entry name" value="FtsX_Gneg"/>
    <property type="match status" value="1"/>
</dbReference>
<proteinExistence type="inferred from homology"/>
<evidence type="ECO:0000256" key="3">
    <source>
        <dbReference type="ARBA" id="ARBA00011160"/>
    </source>
</evidence>
<evidence type="ECO:0000256" key="4">
    <source>
        <dbReference type="ARBA" id="ARBA00021907"/>
    </source>
</evidence>
<dbReference type="Pfam" id="PF02687">
    <property type="entry name" value="FtsX"/>
    <property type="match status" value="1"/>
</dbReference>
<evidence type="ECO:0000256" key="9">
    <source>
        <dbReference type="ARBA" id="ARBA00022989"/>
    </source>
</evidence>
<evidence type="ECO:0000313" key="15">
    <source>
        <dbReference type="EMBL" id="PJE80715.1"/>
    </source>
</evidence>
<dbReference type="AlphaFoldDB" id="A0A2H9TBU0"/>
<keyword evidence="9 12" id="KW-1133">Transmembrane helix</keyword>
<keyword evidence="10 12" id="KW-0472">Membrane</keyword>
<keyword evidence="11" id="KW-0131">Cell cycle</keyword>
<dbReference type="GO" id="GO:0005886">
    <property type="term" value="C:plasma membrane"/>
    <property type="evidence" value="ECO:0007669"/>
    <property type="project" value="UniProtKB-SubCell"/>
</dbReference>
<comment type="similarity">
    <text evidence="2">Belongs to the ABC-4 integral membrane protein family. FtsX subfamily.</text>
</comment>
<protein>
    <recommendedName>
        <fullName evidence="4">Cell division protein FtsX</fullName>
    </recommendedName>
</protein>
<name>A0A2H9TBU0_9ZZZZ</name>
<dbReference type="PANTHER" id="PTHR47755">
    <property type="entry name" value="CELL DIVISION PROTEIN FTSX"/>
    <property type="match status" value="1"/>
</dbReference>
<evidence type="ECO:0000256" key="11">
    <source>
        <dbReference type="ARBA" id="ARBA00023306"/>
    </source>
</evidence>
<dbReference type="Gene3D" id="3.30.70.3040">
    <property type="match status" value="1"/>
</dbReference>
<evidence type="ECO:0000259" key="13">
    <source>
        <dbReference type="Pfam" id="PF02687"/>
    </source>
</evidence>
<keyword evidence="6" id="KW-0997">Cell inner membrane</keyword>
<dbReference type="InterPro" id="IPR003838">
    <property type="entry name" value="ABC3_permease_C"/>
</dbReference>
<gene>
    <name evidence="15" type="primary">ftsX</name>
    <name evidence="15" type="ORF">CI610_00265</name>
</gene>
<dbReference type="InterPro" id="IPR004513">
    <property type="entry name" value="FtsX"/>
</dbReference>
<feature type="transmembrane region" description="Helical" evidence="12">
    <location>
        <begin position="279"/>
        <end position="300"/>
    </location>
</feature>
<dbReference type="GO" id="GO:0032153">
    <property type="term" value="C:cell division site"/>
    <property type="evidence" value="ECO:0007669"/>
    <property type="project" value="TreeGrafter"/>
</dbReference>
<evidence type="ECO:0000256" key="5">
    <source>
        <dbReference type="ARBA" id="ARBA00022475"/>
    </source>
</evidence>
<comment type="subunit">
    <text evidence="3">Forms a membrane-associated complex with FtsE.</text>
</comment>
<comment type="caution">
    <text evidence="15">The sequence shown here is derived from an EMBL/GenBank/DDBJ whole genome shotgun (WGS) entry which is preliminary data.</text>
</comment>
<dbReference type="InterPro" id="IPR047590">
    <property type="entry name" value="FtsX_proteobact-type"/>
</dbReference>
<evidence type="ECO:0000256" key="6">
    <source>
        <dbReference type="ARBA" id="ARBA00022519"/>
    </source>
</evidence>
<feature type="transmembrane region" description="Helical" evidence="12">
    <location>
        <begin position="71"/>
        <end position="94"/>
    </location>
</feature>
<evidence type="ECO:0000256" key="2">
    <source>
        <dbReference type="ARBA" id="ARBA00007379"/>
    </source>
</evidence>
<dbReference type="Pfam" id="PF18075">
    <property type="entry name" value="FtsX_ECD"/>
    <property type="match status" value="1"/>
</dbReference>
<keyword evidence="5" id="KW-1003">Cell membrane</keyword>
<evidence type="ECO:0000256" key="1">
    <source>
        <dbReference type="ARBA" id="ARBA00004429"/>
    </source>
</evidence>
<comment type="subcellular location">
    <subcellularLocation>
        <location evidence="1">Cell inner membrane</location>
        <topology evidence="1">Multi-pass membrane protein</topology>
    </subcellularLocation>
</comment>
<dbReference type="InterPro" id="IPR040690">
    <property type="entry name" value="FtsX_ECD"/>
</dbReference>
<evidence type="ECO:0000259" key="14">
    <source>
        <dbReference type="Pfam" id="PF18075"/>
    </source>
</evidence>
<dbReference type="PIRSF" id="PIRSF003097">
    <property type="entry name" value="FtsX"/>
    <property type="match status" value="1"/>
</dbReference>
<feature type="transmembrane region" description="Helical" evidence="12">
    <location>
        <begin position="255"/>
        <end position="272"/>
    </location>
</feature>
<evidence type="ECO:0000256" key="12">
    <source>
        <dbReference type="SAM" id="Phobius"/>
    </source>
</evidence>
<evidence type="ECO:0000256" key="10">
    <source>
        <dbReference type="ARBA" id="ARBA00023136"/>
    </source>
</evidence>
<feature type="transmembrane region" description="Helical" evidence="12">
    <location>
        <begin position="320"/>
        <end position="338"/>
    </location>
</feature>
<dbReference type="GO" id="GO:0051301">
    <property type="term" value="P:cell division"/>
    <property type="evidence" value="ECO:0007669"/>
    <property type="project" value="UniProtKB-KW"/>
</dbReference>
<feature type="domain" description="ABC3 transporter permease C-terminal" evidence="13">
    <location>
        <begin position="224"/>
        <end position="345"/>
    </location>
</feature>
<reference evidence="15" key="1">
    <citation type="journal article" date="2017" name="Appl. Environ. Microbiol.">
        <title>Molecular characterization of an Endozoicomonas-like organism causing infection in king scallop Pecten maximus L.</title>
        <authorList>
            <person name="Cano I."/>
            <person name="van Aerle R."/>
            <person name="Ross S."/>
            <person name="Verner-Jeffreys D.W."/>
            <person name="Paley R.K."/>
            <person name="Rimmer G."/>
            <person name="Ryder D."/>
            <person name="Hooper P."/>
            <person name="Stone D."/>
            <person name="Feist S.W."/>
        </authorList>
    </citation>
    <scope>NUCLEOTIDE SEQUENCE</scope>
</reference>
<keyword evidence="7 15" id="KW-0132">Cell division</keyword>
<dbReference type="EMBL" id="NSIT01000007">
    <property type="protein sequence ID" value="PJE80715.1"/>
    <property type="molecule type" value="Genomic_DNA"/>
</dbReference>
<evidence type="ECO:0000256" key="7">
    <source>
        <dbReference type="ARBA" id="ARBA00022618"/>
    </source>
</evidence>
<accession>A0A2H9TBU0</accession>
<keyword evidence="8 12" id="KW-0812">Transmembrane</keyword>
<organism evidence="15">
    <name type="scientific">invertebrate metagenome</name>
    <dbReference type="NCBI Taxonomy" id="1711999"/>
    <lineage>
        <taxon>unclassified sequences</taxon>
        <taxon>metagenomes</taxon>
        <taxon>organismal metagenomes</taxon>
    </lineage>
</organism>
<feature type="transmembrane region" description="Helical" evidence="12">
    <location>
        <begin position="41"/>
        <end position="59"/>
    </location>
</feature>
<evidence type="ECO:0000256" key="8">
    <source>
        <dbReference type="ARBA" id="ARBA00022692"/>
    </source>
</evidence>
<dbReference type="PANTHER" id="PTHR47755:SF1">
    <property type="entry name" value="CELL DIVISION PROTEIN FTSX"/>
    <property type="match status" value="1"/>
</dbReference>
<sequence length="348" mass="38326">MKKRFFKIHHHNKHHNRTAVFSDKNEGVDTSGSTKRGARRYGRISQSLSVLLGLHGYMAREALKKMGNSPLTSLMSSIMIALAFALPALLYLLVINLQSLGQGWEGTPSVSLYLAQNIDASDISHIKDSLQKLPDIAEIYYISAAQGLDDLRSKVDVGSVVEELGFNPLPNVYRVIPVPGMSYRKMEDLADNLSQIPDVETVKLDKKWVQRLQAIVNIFRYGTIVLAVLFAAVVLLSVSNTVLQYIENAQSEIQVIKLVGGTDGFITLPFFYMGVFYGLFGAFLAMIVVWSVLSMMMPYALELSGLYESSFVPKAPGGSLFFLLLLSGALLGGSGAIVSSRKFLRHIL</sequence>